<dbReference type="InterPro" id="IPR022479">
    <property type="entry name" value="PqqD_bac"/>
</dbReference>
<dbReference type="Proteomes" id="UP000246073">
    <property type="component" value="Unassembled WGS sequence"/>
</dbReference>
<protein>
    <submittedName>
        <fullName evidence="4">Coenzyme PQQ synthesis protein D</fullName>
    </submittedName>
</protein>
<dbReference type="GO" id="GO:0048038">
    <property type="term" value="F:quinone binding"/>
    <property type="evidence" value="ECO:0007669"/>
    <property type="project" value="InterPro"/>
</dbReference>
<comment type="subunit">
    <text evidence="2">Monomer. Interacts with PqqE.</text>
</comment>
<sequence>MGQGSGRKEGFRMSETGSVAIKPADIVTLARGVRLRVDEVRGQTVLLAPERAMALDDIAILIVNALDGVRSIDAICDAFALEFNAPREQVGSDVLAFVQELANRRMIEVQT</sequence>
<evidence type="ECO:0000256" key="2">
    <source>
        <dbReference type="ARBA" id="ARBA00011741"/>
    </source>
</evidence>
<dbReference type="UniPathway" id="UPA00539"/>
<evidence type="ECO:0000256" key="1">
    <source>
        <dbReference type="ARBA" id="ARBA00004886"/>
    </source>
</evidence>
<accession>A0A2P9HGT2</accession>
<dbReference type="AlphaFoldDB" id="A0A2P9HGT2"/>
<dbReference type="EMBL" id="OOFM01000004">
    <property type="protein sequence ID" value="SPL63304.1"/>
    <property type="molecule type" value="Genomic_DNA"/>
</dbReference>
<evidence type="ECO:0000313" key="5">
    <source>
        <dbReference type="Proteomes" id="UP000246073"/>
    </source>
</evidence>
<evidence type="ECO:0000313" key="4">
    <source>
        <dbReference type="EMBL" id="SPL63304.1"/>
    </source>
</evidence>
<organism evidence="4 5">
    <name type="scientific">Ochrobactrum soli</name>
    <dbReference type="NCBI Taxonomy" id="2448455"/>
    <lineage>
        <taxon>Bacteria</taxon>
        <taxon>Pseudomonadati</taxon>
        <taxon>Pseudomonadota</taxon>
        <taxon>Alphaproteobacteria</taxon>
        <taxon>Hyphomicrobiales</taxon>
        <taxon>Brucellaceae</taxon>
        <taxon>Brucella/Ochrobactrum group</taxon>
        <taxon>Ochrobactrum</taxon>
    </lineage>
</organism>
<dbReference type="InterPro" id="IPR008792">
    <property type="entry name" value="PQQD"/>
</dbReference>
<comment type="pathway">
    <text evidence="1">Cofactor biosynthesis; pyrroloquinoline quinone biosynthesis.</text>
</comment>
<evidence type="ECO:0000256" key="3">
    <source>
        <dbReference type="ARBA" id="ARBA00022905"/>
    </source>
</evidence>
<dbReference type="InterPro" id="IPR041881">
    <property type="entry name" value="PqqD_sf"/>
</dbReference>
<dbReference type="Gene3D" id="1.10.10.1150">
    <property type="entry name" value="Coenzyme PQQ synthesis protein D (PqqD)"/>
    <property type="match status" value="1"/>
</dbReference>
<reference evidence="5" key="1">
    <citation type="submission" date="2017-12" db="EMBL/GenBank/DDBJ databases">
        <authorList>
            <person name="Diaz M."/>
        </authorList>
    </citation>
    <scope>NUCLEOTIDE SEQUENCE [LARGE SCALE GENOMIC DNA]</scope>
    <source>
        <strain evidence="5">FI11154</strain>
    </source>
</reference>
<proteinExistence type="predicted"/>
<dbReference type="Pfam" id="PF05402">
    <property type="entry name" value="PqqD"/>
    <property type="match status" value="1"/>
</dbReference>
<keyword evidence="3" id="KW-0884">PQQ biosynthesis</keyword>
<name>A0A2P9HGT2_9HYPH</name>
<dbReference type="GO" id="GO:0018189">
    <property type="term" value="P:pyrroloquinoline quinone biosynthetic process"/>
    <property type="evidence" value="ECO:0007669"/>
    <property type="project" value="UniProtKB-UniPathway"/>
</dbReference>
<dbReference type="NCBIfam" id="TIGR03859">
    <property type="entry name" value="PQQ_PqqD"/>
    <property type="match status" value="1"/>
</dbReference>
<gene>
    <name evidence="4" type="ORF">OHAE_3236</name>
</gene>